<dbReference type="GeneID" id="93166981"/>
<dbReference type="OrthoDB" id="9791143at2"/>
<dbReference type="Proteomes" id="UP000037392">
    <property type="component" value="Unassembled WGS sequence"/>
</dbReference>
<dbReference type="EMBL" id="ADLK01000068">
    <property type="protein sequence ID" value="KMW09120.1"/>
    <property type="molecule type" value="Genomic_DNA"/>
</dbReference>
<dbReference type="AlphaFoldDB" id="A0A0J9E104"/>
<dbReference type="PANTHER" id="PTHR33204">
    <property type="entry name" value="TRANSCRIPTIONAL REGULATOR, MARR FAMILY"/>
    <property type="match status" value="1"/>
</dbReference>
<name>A0A0J9E104_9FIRM</name>
<dbReference type="InterPro" id="IPR036390">
    <property type="entry name" value="WH_DNA-bd_sf"/>
</dbReference>
<dbReference type="PATRIC" id="fig|742734.4.peg.6087"/>
<sequence>MKMRNEYTCPLELTHDAIRGKWKPIILWQLSKSPQSLSFLRHSIAGVTQKMLIQQLNELIQYGFVDKTTFEGYPLQVKYDLTDRGRKIFQAVTIMQDVGIEMMIEDHRENILKEKGLL</sequence>
<dbReference type="InterPro" id="IPR002577">
    <property type="entry name" value="HTH_HxlR"/>
</dbReference>
<keyword evidence="3" id="KW-0804">Transcription</keyword>
<dbReference type="PROSITE" id="PS51118">
    <property type="entry name" value="HTH_HXLR"/>
    <property type="match status" value="1"/>
</dbReference>
<keyword evidence="2" id="KW-0238">DNA-binding</keyword>
<evidence type="ECO:0000256" key="2">
    <source>
        <dbReference type="ARBA" id="ARBA00023125"/>
    </source>
</evidence>
<evidence type="ECO:0000259" key="4">
    <source>
        <dbReference type="PROSITE" id="PS51118"/>
    </source>
</evidence>
<organism evidence="5 6">
    <name type="scientific">[Clostridium] citroniae WAL-19142</name>
    <dbReference type="NCBI Taxonomy" id="742734"/>
    <lineage>
        <taxon>Bacteria</taxon>
        <taxon>Bacillati</taxon>
        <taxon>Bacillota</taxon>
        <taxon>Clostridia</taxon>
        <taxon>Lachnospirales</taxon>
        <taxon>Lachnospiraceae</taxon>
        <taxon>Enterocloster</taxon>
    </lineage>
</organism>
<evidence type="ECO:0000256" key="1">
    <source>
        <dbReference type="ARBA" id="ARBA00023015"/>
    </source>
</evidence>
<dbReference type="Pfam" id="PF01638">
    <property type="entry name" value="HxlR"/>
    <property type="match status" value="1"/>
</dbReference>
<evidence type="ECO:0000313" key="6">
    <source>
        <dbReference type="Proteomes" id="UP000037392"/>
    </source>
</evidence>
<dbReference type="GO" id="GO:0003677">
    <property type="term" value="F:DNA binding"/>
    <property type="evidence" value="ECO:0007669"/>
    <property type="project" value="UniProtKB-KW"/>
</dbReference>
<feature type="domain" description="HTH hxlR-type" evidence="4">
    <location>
        <begin position="9"/>
        <end position="107"/>
    </location>
</feature>
<comment type="caution">
    <text evidence="5">The sequence shown here is derived from an EMBL/GenBank/DDBJ whole genome shotgun (WGS) entry which is preliminary data.</text>
</comment>
<dbReference type="InterPro" id="IPR036388">
    <property type="entry name" value="WH-like_DNA-bd_sf"/>
</dbReference>
<dbReference type="PANTHER" id="PTHR33204:SF29">
    <property type="entry name" value="TRANSCRIPTIONAL REGULATOR"/>
    <property type="match status" value="1"/>
</dbReference>
<accession>A0A0J9E104</accession>
<reference evidence="5 6" key="1">
    <citation type="submission" date="2011-04" db="EMBL/GenBank/DDBJ databases">
        <title>The Genome Sequence of Clostridium citroniae WAL-19142.</title>
        <authorList>
            <consortium name="The Broad Institute Genome Sequencing Platform"/>
            <person name="Earl A."/>
            <person name="Ward D."/>
            <person name="Feldgarden M."/>
            <person name="Gevers D."/>
            <person name="Warren Y.A."/>
            <person name="Tyrrell K.L."/>
            <person name="Citron D.M."/>
            <person name="Goldstein E.J."/>
            <person name="Daigneault M."/>
            <person name="Allen-Vercoe E."/>
            <person name="Young S.K."/>
            <person name="Zeng Q."/>
            <person name="Gargeya S."/>
            <person name="Fitzgerald M."/>
            <person name="Haas B."/>
            <person name="Abouelleil A."/>
            <person name="Alvarado L."/>
            <person name="Arachchi H.M."/>
            <person name="Berlin A."/>
            <person name="Brown A."/>
            <person name="Chapman S.B."/>
            <person name="Chen Z."/>
            <person name="Dunbar C."/>
            <person name="Freedman E."/>
            <person name="Gearin G."/>
            <person name="Gellesch M."/>
            <person name="Goldberg J."/>
            <person name="Griggs A."/>
            <person name="Gujja S."/>
            <person name="Heilman E.R."/>
            <person name="Heiman D."/>
            <person name="Howarth C."/>
            <person name="Larson L."/>
            <person name="Lui A."/>
            <person name="MacDonald P.J."/>
            <person name="Mehta T."/>
            <person name="Montmayeur A."/>
            <person name="Murphy C."/>
            <person name="Neiman D."/>
            <person name="Pearson M."/>
            <person name="Priest M."/>
            <person name="Roberts A."/>
            <person name="Saif S."/>
            <person name="Shea T."/>
            <person name="Shenoy N."/>
            <person name="Sisk P."/>
            <person name="Stolte C."/>
            <person name="Sykes S."/>
            <person name="White J."/>
            <person name="Yandava C."/>
            <person name="Wortman J."/>
            <person name="Nusbaum C."/>
            <person name="Birren B."/>
        </authorList>
    </citation>
    <scope>NUCLEOTIDE SEQUENCE [LARGE SCALE GENOMIC DNA]</scope>
    <source>
        <strain evidence="5 6">WAL-19142</strain>
    </source>
</reference>
<proteinExistence type="predicted"/>
<evidence type="ECO:0000256" key="3">
    <source>
        <dbReference type="ARBA" id="ARBA00023163"/>
    </source>
</evidence>
<protein>
    <recommendedName>
        <fullName evidence="4">HTH hxlR-type domain-containing protein</fullName>
    </recommendedName>
</protein>
<dbReference type="Gene3D" id="1.10.10.10">
    <property type="entry name" value="Winged helix-like DNA-binding domain superfamily/Winged helix DNA-binding domain"/>
    <property type="match status" value="1"/>
</dbReference>
<evidence type="ECO:0000313" key="5">
    <source>
        <dbReference type="EMBL" id="KMW09120.1"/>
    </source>
</evidence>
<gene>
    <name evidence="5" type="ORF">HMPREF9470_05678</name>
</gene>
<dbReference type="RefSeq" id="WP_045091624.1">
    <property type="nucleotide sequence ID" value="NZ_KQ235891.1"/>
</dbReference>
<dbReference type="SUPFAM" id="SSF46785">
    <property type="entry name" value="Winged helix' DNA-binding domain"/>
    <property type="match status" value="1"/>
</dbReference>
<keyword evidence="1" id="KW-0805">Transcription regulation</keyword>